<dbReference type="CDD" id="cd02440">
    <property type="entry name" value="AdoMet_MTases"/>
    <property type="match status" value="1"/>
</dbReference>
<dbReference type="SUPFAM" id="SSF53335">
    <property type="entry name" value="S-adenosyl-L-methionine-dependent methyltransferases"/>
    <property type="match status" value="1"/>
</dbReference>
<dbReference type="Pfam" id="PF05724">
    <property type="entry name" value="TPMT"/>
    <property type="match status" value="1"/>
</dbReference>
<keyword evidence="3 5" id="KW-0808">Transferase</keyword>
<comment type="caution">
    <text evidence="5">The sequence shown here is derived from an EMBL/GenBank/DDBJ whole genome shotgun (WGS) entry which is preliminary data.</text>
</comment>
<evidence type="ECO:0000256" key="4">
    <source>
        <dbReference type="ARBA" id="ARBA00022691"/>
    </source>
</evidence>
<dbReference type="PROSITE" id="PS51585">
    <property type="entry name" value="SAM_MT_TPMT"/>
    <property type="match status" value="1"/>
</dbReference>
<evidence type="ECO:0000313" key="5">
    <source>
        <dbReference type="EMBL" id="TXC76902.1"/>
    </source>
</evidence>
<proteinExistence type="predicted"/>
<protein>
    <submittedName>
        <fullName evidence="5">Methyltransferase domain-containing protein</fullName>
    </submittedName>
</protein>
<keyword evidence="2 5" id="KW-0489">Methyltransferase</keyword>
<dbReference type="Proteomes" id="UP000321168">
    <property type="component" value="Unassembled WGS sequence"/>
</dbReference>
<reference evidence="5 6" key="1">
    <citation type="submission" date="2019-08" db="EMBL/GenBank/DDBJ databases">
        <title>Genome of Luteibaculum oceani JCM 18817.</title>
        <authorList>
            <person name="Bowman J.P."/>
        </authorList>
    </citation>
    <scope>NUCLEOTIDE SEQUENCE [LARGE SCALE GENOMIC DNA]</scope>
    <source>
        <strain evidence="5 6">JCM 18817</strain>
    </source>
</reference>
<dbReference type="AlphaFoldDB" id="A0A5C6UU69"/>
<keyword evidence="4" id="KW-0949">S-adenosyl-L-methionine</keyword>
<accession>A0A5C6UU69</accession>
<dbReference type="RefSeq" id="WP_147015040.1">
    <property type="nucleotide sequence ID" value="NZ_VORB01000009.1"/>
</dbReference>
<evidence type="ECO:0000256" key="1">
    <source>
        <dbReference type="ARBA" id="ARBA00022553"/>
    </source>
</evidence>
<dbReference type="OrthoDB" id="9778208at2"/>
<keyword evidence="1" id="KW-0597">Phosphoprotein</keyword>
<dbReference type="PANTHER" id="PTHR32183">
    <property type="match status" value="1"/>
</dbReference>
<dbReference type="GO" id="GO:0008757">
    <property type="term" value="F:S-adenosylmethionine-dependent methyltransferase activity"/>
    <property type="evidence" value="ECO:0007669"/>
    <property type="project" value="InterPro"/>
</dbReference>
<dbReference type="PANTHER" id="PTHR32183:SF6">
    <property type="entry name" value="CYSTEINE SULFINATE DESULFINASE_CYSTEINE DESULFURASE AND RELATED ENZYMES"/>
    <property type="match status" value="1"/>
</dbReference>
<sequence>MDIDKDYWTKRYDEGDIPWDVGYPTPSIVKYFEQIEDQTKRILIPGAGNAYEASELYHNGFKNVFVLDFSPLPLKNFISKNPDFPKSQILQSDYFEHQEQYDFIVEQTFMCALPPALRPKYAEHSFKLLRPGGKLIGVLFNAPLNNDKPPFGGNTYEYQQLFSAFRIKCMENNSHAIKPRQERELFIILQKPKS</sequence>
<evidence type="ECO:0000256" key="2">
    <source>
        <dbReference type="ARBA" id="ARBA00022603"/>
    </source>
</evidence>
<keyword evidence="6" id="KW-1185">Reference proteome</keyword>
<name>A0A5C6UU69_9FLAO</name>
<dbReference type="InterPro" id="IPR029063">
    <property type="entry name" value="SAM-dependent_MTases_sf"/>
</dbReference>
<evidence type="ECO:0000313" key="6">
    <source>
        <dbReference type="Proteomes" id="UP000321168"/>
    </source>
</evidence>
<dbReference type="Gene3D" id="3.40.50.150">
    <property type="entry name" value="Vaccinia Virus protein VP39"/>
    <property type="match status" value="1"/>
</dbReference>
<dbReference type="GO" id="GO:0032259">
    <property type="term" value="P:methylation"/>
    <property type="evidence" value="ECO:0007669"/>
    <property type="project" value="UniProtKB-KW"/>
</dbReference>
<evidence type="ECO:0000256" key="3">
    <source>
        <dbReference type="ARBA" id="ARBA00022679"/>
    </source>
</evidence>
<gene>
    <name evidence="5" type="ORF">FRX97_09810</name>
</gene>
<organism evidence="5 6">
    <name type="scientific">Luteibaculum oceani</name>
    <dbReference type="NCBI Taxonomy" id="1294296"/>
    <lineage>
        <taxon>Bacteria</taxon>
        <taxon>Pseudomonadati</taxon>
        <taxon>Bacteroidota</taxon>
        <taxon>Flavobacteriia</taxon>
        <taxon>Flavobacteriales</taxon>
        <taxon>Luteibaculaceae</taxon>
        <taxon>Luteibaculum</taxon>
    </lineage>
</organism>
<dbReference type="EMBL" id="VORB01000009">
    <property type="protein sequence ID" value="TXC76902.1"/>
    <property type="molecule type" value="Genomic_DNA"/>
</dbReference>
<dbReference type="InterPro" id="IPR008854">
    <property type="entry name" value="TPMT"/>
</dbReference>